<dbReference type="AlphaFoldDB" id="A0A9C9ELX1"/>
<dbReference type="GO" id="GO:0003677">
    <property type="term" value="F:DNA binding"/>
    <property type="evidence" value="ECO:0007669"/>
    <property type="project" value="InterPro"/>
</dbReference>
<dbReference type="PANTHER" id="PTHR33055">
    <property type="entry name" value="TRANSPOSASE FOR INSERTION SEQUENCE ELEMENT IS1111A"/>
    <property type="match status" value="1"/>
</dbReference>
<dbReference type="Proteomes" id="UP000885826">
    <property type="component" value="Unassembled WGS sequence"/>
</dbReference>
<dbReference type="GO" id="GO:0004803">
    <property type="term" value="F:transposase activity"/>
    <property type="evidence" value="ECO:0007669"/>
    <property type="project" value="InterPro"/>
</dbReference>
<organism evidence="2 3">
    <name type="scientific">candidate division WOR-3 bacterium</name>
    <dbReference type="NCBI Taxonomy" id="2052148"/>
    <lineage>
        <taxon>Bacteria</taxon>
        <taxon>Bacteria division WOR-3</taxon>
    </lineage>
</organism>
<comment type="caution">
    <text evidence="2">The sequence shown here is derived from an EMBL/GenBank/DDBJ whole genome shotgun (WGS) entry which is preliminary data.</text>
</comment>
<reference evidence="2" key="1">
    <citation type="journal article" date="2020" name="mSystems">
        <title>Genome- and Community-Level Interaction Insights into Carbon Utilization and Element Cycling Functions of Hydrothermarchaeota in Hydrothermal Sediment.</title>
        <authorList>
            <person name="Zhou Z."/>
            <person name="Liu Y."/>
            <person name="Xu W."/>
            <person name="Pan J."/>
            <person name="Luo Z.H."/>
            <person name="Li M."/>
        </authorList>
    </citation>
    <scope>NUCLEOTIDE SEQUENCE</scope>
    <source>
        <strain evidence="2">HyVt-388</strain>
    </source>
</reference>
<evidence type="ECO:0000259" key="1">
    <source>
        <dbReference type="Pfam" id="PF02371"/>
    </source>
</evidence>
<dbReference type="NCBIfam" id="NF033542">
    <property type="entry name" value="transpos_IS110"/>
    <property type="match status" value="1"/>
</dbReference>
<protein>
    <submittedName>
        <fullName evidence="2">IS110 family transposase</fullName>
    </submittedName>
</protein>
<name>A0A9C9ELX1_UNCW3</name>
<proteinExistence type="predicted"/>
<feature type="domain" description="Transposase IS116/IS110/IS902 C-terminal" evidence="1">
    <location>
        <begin position="85"/>
        <end position="170"/>
    </location>
</feature>
<gene>
    <name evidence="2" type="ORF">ENI34_04740</name>
</gene>
<dbReference type="Pfam" id="PF02371">
    <property type="entry name" value="Transposase_20"/>
    <property type="match status" value="1"/>
</dbReference>
<dbReference type="InterPro" id="IPR003346">
    <property type="entry name" value="Transposase_20"/>
</dbReference>
<dbReference type="PANTHER" id="PTHR33055:SF13">
    <property type="entry name" value="TRANSPOSASE"/>
    <property type="match status" value="1"/>
</dbReference>
<evidence type="ECO:0000313" key="3">
    <source>
        <dbReference type="Proteomes" id="UP000885826"/>
    </source>
</evidence>
<dbReference type="GO" id="GO:0006313">
    <property type="term" value="P:DNA transposition"/>
    <property type="evidence" value="ECO:0007669"/>
    <property type="project" value="InterPro"/>
</dbReference>
<dbReference type="InterPro" id="IPR047650">
    <property type="entry name" value="Transpos_IS110"/>
</dbReference>
<dbReference type="EMBL" id="DRIG01000052">
    <property type="protein sequence ID" value="HEC78434.1"/>
    <property type="molecule type" value="Genomic_DNA"/>
</dbReference>
<accession>A0A9C9ELX1</accession>
<sequence length="223" mass="25285">MHAFLTAQRTCLKNRIHAILLKNGLACPYTDIFGKRSLTWLKELTLRPCYQDAIASYTRLAELFNAEIKILKQTIETLAYDHPYARILESHPGIAHYSGLLIAVEIGDISRFSNAGKLCSYAGLVPRMHASGGKVRMGSITKQGSKWLRWILVECALHAIKKSDHYHALYTRVAQKHGNGTARVAIARSMLRAIYAMLKYNRTYQEKRLRPTPWGHNHQGSQI</sequence>
<evidence type="ECO:0000313" key="2">
    <source>
        <dbReference type="EMBL" id="HEC78434.1"/>
    </source>
</evidence>